<keyword evidence="2" id="KW-1185">Reference proteome</keyword>
<organism evidence="1 2">
    <name type="scientific">Robertmurraya beringensis</name>
    <dbReference type="NCBI Taxonomy" id="641660"/>
    <lineage>
        <taxon>Bacteria</taxon>
        <taxon>Bacillati</taxon>
        <taxon>Bacillota</taxon>
        <taxon>Bacilli</taxon>
        <taxon>Bacillales</taxon>
        <taxon>Bacillaceae</taxon>
        <taxon>Robertmurraya</taxon>
    </lineage>
</organism>
<reference evidence="1 2" key="1">
    <citation type="submission" date="2024-09" db="EMBL/GenBank/DDBJ databases">
        <authorList>
            <person name="Sun Q."/>
            <person name="Mori K."/>
        </authorList>
    </citation>
    <scope>NUCLEOTIDE SEQUENCE [LARGE SCALE GENOMIC DNA]</scope>
    <source>
        <strain evidence="1 2">CGMCC 1.9126</strain>
    </source>
</reference>
<accession>A0ABV6KVK6</accession>
<gene>
    <name evidence="1" type="ORF">ACFFHF_17160</name>
</gene>
<dbReference type="RefSeq" id="WP_377058677.1">
    <property type="nucleotide sequence ID" value="NZ_JBHLUU010000114.1"/>
</dbReference>
<protein>
    <submittedName>
        <fullName evidence="1">Uncharacterized protein</fullName>
    </submittedName>
</protein>
<comment type="caution">
    <text evidence="1">The sequence shown here is derived from an EMBL/GenBank/DDBJ whole genome shotgun (WGS) entry which is preliminary data.</text>
</comment>
<evidence type="ECO:0000313" key="2">
    <source>
        <dbReference type="Proteomes" id="UP001589738"/>
    </source>
</evidence>
<dbReference type="Proteomes" id="UP001589738">
    <property type="component" value="Unassembled WGS sequence"/>
</dbReference>
<dbReference type="EMBL" id="JBHLUU010000114">
    <property type="protein sequence ID" value="MFC0476935.1"/>
    <property type="molecule type" value="Genomic_DNA"/>
</dbReference>
<name>A0ABV6KVK6_9BACI</name>
<sequence>MKLVESNITVSLMHEGEWYFIEVHGFSNEITGIKIDAGKFYIQFIGGDFEEPQEFWIEYNQSAFNEMWQYEFRSDFSYSILPEELTLGMLNDLFMSAYSMVKDQSYTCKHMGESM</sequence>
<proteinExistence type="predicted"/>
<evidence type="ECO:0000313" key="1">
    <source>
        <dbReference type="EMBL" id="MFC0476935.1"/>
    </source>
</evidence>